<dbReference type="Proteomes" id="UP000664096">
    <property type="component" value="Unassembled WGS sequence"/>
</dbReference>
<protein>
    <submittedName>
        <fullName evidence="1">Uncharacterized protein</fullName>
    </submittedName>
</protein>
<gene>
    <name evidence="1" type="ORF">JF539_11930</name>
</gene>
<proteinExistence type="predicted"/>
<reference evidence="1" key="1">
    <citation type="submission" date="2020-12" db="EMBL/GenBank/DDBJ databases">
        <title>Oil enriched cultivation method for isolating marine PHA-producing bacteria.</title>
        <authorList>
            <person name="Zheng W."/>
            <person name="Yu S."/>
            <person name="Huang Y."/>
        </authorList>
    </citation>
    <scope>NUCLEOTIDE SEQUENCE</scope>
    <source>
        <strain evidence="1">SY-2-12</strain>
    </source>
</reference>
<dbReference type="EMBL" id="JAEKJZ010000001">
    <property type="protein sequence ID" value="MBN9671044.1"/>
    <property type="molecule type" value="Genomic_DNA"/>
</dbReference>
<evidence type="ECO:0000313" key="2">
    <source>
        <dbReference type="Proteomes" id="UP000664096"/>
    </source>
</evidence>
<organism evidence="1 2">
    <name type="scientific">Roseibium aggregatum</name>
    <dbReference type="NCBI Taxonomy" id="187304"/>
    <lineage>
        <taxon>Bacteria</taxon>
        <taxon>Pseudomonadati</taxon>
        <taxon>Pseudomonadota</taxon>
        <taxon>Alphaproteobacteria</taxon>
        <taxon>Hyphomicrobiales</taxon>
        <taxon>Stappiaceae</taxon>
        <taxon>Roseibium</taxon>
    </lineage>
</organism>
<accession>A0A939EE24</accession>
<dbReference type="RefSeq" id="WP_207140626.1">
    <property type="nucleotide sequence ID" value="NZ_JAEKJZ010000001.1"/>
</dbReference>
<name>A0A939EE24_9HYPH</name>
<dbReference type="Gene3D" id="3.90.1720.10">
    <property type="entry name" value="endopeptidase domain like (from Nostoc punctiforme)"/>
    <property type="match status" value="1"/>
</dbReference>
<dbReference type="AlphaFoldDB" id="A0A939EE24"/>
<comment type="caution">
    <text evidence="1">The sequence shown here is derived from an EMBL/GenBank/DDBJ whole genome shotgun (WGS) entry which is preliminary data.</text>
</comment>
<evidence type="ECO:0000313" key="1">
    <source>
        <dbReference type="EMBL" id="MBN9671044.1"/>
    </source>
</evidence>
<sequence length="565" mass="63662">MASKADIEWFKTTFWHRIAPALQGTVFDPDMLVAIASQETGYLWSPMRKKGLSADEIVRLCCGDTLDDDKGRKAFPKNFDELAAHPRGDEMFQVARRALLEMAEHVPGFGFAQNRPKKFCRGFGVFQLDLQFFKQDPDYFLNRKYETFENTLDRAVRELKSCLKKRNLENAESISDFEFCTLAITYNTGRFRPNKGLRQGHFDGTKYYGEHIRDYLAIARSFPDPGSGSAPPVEGKANITREYIPKATGPHMRVETLESNLRMRSEPEVSVPLSRNVFVELPDGWPVRAITGEVVNGFIEVEAALNDAIYRGFCSQKYLIKAGGPEDPPGPIEEPGLDLEIPAVYMPHAVGSVTKRTENAGAHSLNEAGMPTRTGTTPDELRADIDRIIGYLNPGDSRHKRYWPRSGLTFCNIYAHDFCLLSGVYLPRVWWSEKGLLAFAKGNTPVPRYGDTIREMRANDLFRWLRDFGPQSGWRRAISATELQDFANLGAVCIIIARRKVEGRSGHVSVVVPETNTHQAKRLPGGEVSSLLQSQAGSSNFNYSNGKSMWWTSPRFAEFAMWYSN</sequence>